<dbReference type="GO" id="GO:0006850">
    <property type="term" value="P:pyruvate import into mitochondria"/>
    <property type="evidence" value="ECO:0007669"/>
    <property type="project" value="InterPro"/>
</dbReference>
<keyword evidence="7 9" id="KW-0496">Mitochondrion</keyword>
<organism evidence="10 11">
    <name type="scientific">Rhizoclosmatium globosum</name>
    <dbReference type="NCBI Taxonomy" id="329046"/>
    <lineage>
        <taxon>Eukaryota</taxon>
        <taxon>Fungi</taxon>
        <taxon>Fungi incertae sedis</taxon>
        <taxon>Chytridiomycota</taxon>
        <taxon>Chytridiomycota incertae sedis</taxon>
        <taxon>Chytridiomycetes</taxon>
        <taxon>Chytridiales</taxon>
        <taxon>Chytriomycetaceae</taxon>
        <taxon>Rhizoclosmatium</taxon>
    </lineage>
</organism>
<proteinExistence type="inferred from homology"/>
<keyword evidence="8" id="KW-0472">Membrane</keyword>
<comment type="caution">
    <text evidence="10">The sequence shown here is derived from an EMBL/GenBank/DDBJ whole genome shotgun (WGS) entry which is preliminary data.</text>
</comment>
<dbReference type="OrthoDB" id="869189at2759"/>
<comment type="similarity">
    <text evidence="2 9">Belongs to the mitochondrial pyruvate carrier (MPC) (TC 2.A.105) family.</text>
</comment>
<evidence type="ECO:0000256" key="4">
    <source>
        <dbReference type="ARBA" id="ARBA00022692"/>
    </source>
</evidence>
<dbReference type="STRING" id="329046.A0A1Y2CPN6"/>
<evidence type="ECO:0000256" key="9">
    <source>
        <dbReference type="RuleBase" id="RU363100"/>
    </source>
</evidence>
<evidence type="ECO:0000256" key="6">
    <source>
        <dbReference type="ARBA" id="ARBA00022989"/>
    </source>
</evidence>
<evidence type="ECO:0000313" key="10">
    <source>
        <dbReference type="EMBL" id="ORY48972.1"/>
    </source>
</evidence>
<reference evidence="10 11" key="1">
    <citation type="submission" date="2016-07" db="EMBL/GenBank/DDBJ databases">
        <title>Pervasive Adenine N6-methylation of Active Genes in Fungi.</title>
        <authorList>
            <consortium name="DOE Joint Genome Institute"/>
            <person name="Mondo S.J."/>
            <person name="Dannebaum R.O."/>
            <person name="Kuo R.C."/>
            <person name="Labutti K."/>
            <person name="Haridas S."/>
            <person name="Kuo A."/>
            <person name="Salamov A."/>
            <person name="Ahrendt S.R."/>
            <person name="Lipzen A."/>
            <person name="Sullivan W."/>
            <person name="Andreopoulos W.B."/>
            <person name="Clum A."/>
            <person name="Lindquist E."/>
            <person name="Daum C."/>
            <person name="Ramamoorthy G.K."/>
            <person name="Gryganskyi A."/>
            <person name="Culley D."/>
            <person name="Magnuson J.K."/>
            <person name="James T.Y."/>
            <person name="O'Malley M.A."/>
            <person name="Stajich J.E."/>
            <person name="Spatafora J.W."/>
            <person name="Visel A."/>
            <person name="Grigoriev I.V."/>
        </authorList>
    </citation>
    <scope>NUCLEOTIDE SEQUENCE [LARGE SCALE GENOMIC DNA]</scope>
    <source>
        <strain evidence="10 11">JEL800</strain>
    </source>
</reference>
<evidence type="ECO:0000313" key="11">
    <source>
        <dbReference type="Proteomes" id="UP000193642"/>
    </source>
</evidence>
<dbReference type="InterPro" id="IPR005336">
    <property type="entry name" value="MPC"/>
</dbReference>
<dbReference type="Pfam" id="PF03650">
    <property type="entry name" value="MPC"/>
    <property type="match status" value="1"/>
</dbReference>
<dbReference type="Proteomes" id="UP000193642">
    <property type="component" value="Unassembled WGS sequence"/>
</dbReference>
<evidence type="ECO:0000256" key="8">
    <source>
        <dbReference type="ARBA" id="ARBA00023136"/>
    </source>
</evidence>
<keyword evidence="6" id="KW-1133">Transmembrane helix</keyword>
<evidence type="ECO:0000256" key="5">
    <source>
        <dbReference type="ARBA" id="ARBA00022792"/>
    </source>
</evidence>
<dbReference type="EMBL" id="MCGO01000010">
    <property type="protein sequence ID" value="ORY48972.1"/>
    <property type="molecule type" value="Genomic_DNA"/>
</dbReference>
<gene>
    <name evidence="10" type="ORF">BCR33DRAFT_677270</name>
</gene>
<sequence>MASSAATSAATTSTTVSAFSKFLHGPQGPLTIWFWCPIVKWGIVAAGLKDLNRPAEKLSVSQSATLAATGLIWARYSTQIIPVNYNLMSVNLFVGATGIYQLLRIWDYERKQSKMVDSIAKPAKTEQLAGTLGYGPV</sequence>
<protein>
    <recommendedName>
        <fullName evidence="9">Mitochondrial pyruvate carrier</fullName>
    </recommendedName>
</protein>
<dbReference type="GO" id="GO:0005743">
    <property type="term" value="C:mitochondrial inner membrane"/>
    <property type="evidence" value="ECO:0007669"/>
    <property type="project" value="UniProtKB-SubCell"/>
</dbReference>
<name>A0A1Y2CPN6_9FUNG</name>
<comment type="function">
    <text evidence="9">Mediates the uptake of pyruvate into mitochondria.</text>
</comment>
<keyword evidence="3 9" id="KW-0813">Transport</keyword>
<evidence type="ECO:0000256" key="2">
    <source>
        <dbReference type="ARBA" id="ARBA00006416"/>
    </source>
</evidence>
<evidence type="ECO:0000256" key="3">
    <source>
        <dbReference type="ARBA" id="ARBA00022448"/>
    </source>
</evidence>
<evidence type="ECO:0000256" key="1">
    <source>
        <dbReference type="ARBA" id="ARBA00004448"/>
    </source>
</evidence>
<dbReference type="AlphaFoldDB" id="A0A1Y2CPN6"/>
<comment type="subcellular location">
    <subcellularLocation>
        <location evidence="1 9">Mitochondrion inner membrane</location>
        <topology evidence="1 9">Multi-pass membrane protein</topology>
    </subcellularLocation>
</comment>
<evidence type="ECO:0000256" key="7">
    <source>
        <dbReference type="ARBA" id="ARBA00023128"/>
    </source>
</evidence>
<accession>A0A1Y2CPN6</accession>
<keyword evidence="5 9" id="KW-0999">Mitochondrion inner membrane</keyword>
<keyword evidence="4" id="KW-0812">Transmembrane</keyword>
<keyword evidence="11" id="KW-1185">Reference proteome</keyword>
<dbReference type="PANTHER" id="PTHR14154">
    <property type="entry name" value="UPF0041 BRAIN PROTEIN 44-RELATED"/>
    <property type="match status" value="1"/>
</dbReference>